<comment type="similarity">
    <text evidence="1">Belongs to the OSBP family.</text>
</comment>
<keyword evidence="4" id="KW-1185">Reference proteome</keyword>
<feature type="region of interest" description="Disordered" evidence="2">
    <location>
        <begin position="215"/>
        <end position="276"/>
    </location>
</feature>
<dbReference type="AlphaFoldDB" id="A0A238EZG6"/>
<feature type="compositionally biased region" description="Low complexity" evidence="2">
    <location>
        <begin position="11"/>
        <end position="50"/>
    </location>
</feature>
<dbReference type="InterPro" id="IPR037239">
    <property type="entry name" value="OSBP_sf"/>
</dbReference>
<dbReference type="Pfam" id="PF01237">
    <property type="entry name" value="Oxysterol_BP"/>
    <property type="match status" value="2"/>
</dbReference>
<accession>A0A238EZG6</accession>
<dbReference type="STRING" id="269621.A0A238EZG6"/>
<dbReference type="InterPro" id="IPR000648">
    <property type="entry name" value="Oxysterol-bd"/>
</dbReference>
<feature type="region of interest" description="Disordered" evidence="2">
    <location>
        <begin position="1"/>
        <end position="77"/>
    </location>
</feature>
<feature type="compositionally biased region" description="Basic and acidic residues" evidence="2">
    <location>
        <begin position="55"/>
        <end position="64"/>
    </location>
</feature>
<feature type="compositionally biased region" description="Basic and acidic residues" evidence="2">
    <location>
        <begin position="230"/>
        <end position="243"/>
    </location>
</feature>
<dbReference type="OrthoDB" id="48057at2759"/>
<name>A0A238EZG6_9BASI</name>
<dbReference type="EMBL" id="FMSP01000001">
    <property type="protein sequence ID" value="SCV67250.1"/>
    <property type="molecule type" value="Genomic_DNA"/>
</dbReference>
<protein>
    <submittedName>
        <fullName evidence="3">BQ2448_5896 protein</fullName>
    </submittedName>
</protein>
<dbReference type="PANTHER" id="PTHR10972">
    <property type="entry name" value="OXYSTEROL-BINDING PROTEIN-RELATED"/>
    <property type="match status" value="1"/>
</dbReference>
<dbReference type="Gene3D" id="2.40.160.120">
    <property type="match status" value="1"/>
</dbReference>
<proteinExistence type="inferred from homology"/>
<dbReference type="GO" id="GO:0005829">
    <property type="term" value="C:cytosol"/>
    <property type="evidence" value="ECO:0007669"/>
    <property type="project" value="TreeGrafter"/>
</dbReference>
<dbReference type="GO" id="GO:0032934">
    <property type="term" value="F:sterol binding"/>
    <property type="evidence" value="ECO:0007669"/>
    <property type="project" value="TreeGrafter"/>
</dbReference>
<evidence type="ECO:0000256" key="1">
    <source>
        <dbReference type="ARBA" id="ARBA00008842"/>
    </source>
</evidence>
<organism evidence="3 4">
    <name type="scientific">Microbotryum intermedium</name>
    <dbReference type="NCBI Taxonomy" id="269621"/>
    <lineage>
        <taxon>Eukaryota</taxon>
        <taxon>Fungi</taxon>
        <taxon>Dikarya</taxon>
        <taxon>Basidiomycota</taxon>
        <taxon>Pucciniomycotina</taxon>
        <taxon>Microbotryomycetes</taxon>
        <taxon>Microbotryales</taxon>
        <taxon>Microbotryaceae</taxon>
        <taxon>Microbotryum</taxon>
    </lineage>
</organism>
<sequence>MFKRATASLRPTKSTTETEPTSSGAASGSTSAHGSLDEAAAAAATTTTTTSETRGSPDDEHSSSNEDSDLAGDSLDIKDGQTQSEASKFKQLVAIMRKALNVKDLTGLRISLPANLMEPVGNLEYWNYLDRPDFFAAIGESDDQLERFISVLRWTFTKDLKFVKGKITKPYNSILGEHFHAYCDTEPVPLSTSGEPQPHLYIDEEPSAEVLANAGLPSKAKSKRSSTSLERSRPTSKEIERENAGATVGGVTSSSVSTQSGTTQSTAPTSVATDSGGAGKARVVFLNEQTSHHPPISHFVLESRGPHGTVRCTGADQVSAKFTGTALKVFPGPRNKGLFLTLSDRENEEYQITHPTAVVTGLVRASPYVTISEYTYITQRGGPKTSDKHYRAIITYPDEGWLSKAKFLVEGVIYSCGGDDKKEDEYTKVKQVPAERIVATFNGCWRGQIRYTLTGQEAR</sequence>
<dbReference type="SUPFAM" id="SSF144000">
    <property type="entry name" value="Oxysterol-binding protein-like"/>
    <property type="match status" value="1"/>
</dbReference>
<dbReference type="PANTHER" id="PTHR10972:SF212">
    <property type="entry name" value="OXYSTEROL-BINDING PROTEIN-LIKE PROTEIN 1"/>
    <property type="match status" value="1"/>
</dbReference>
<dbReference type="GO" id="GO:0016020">
    <property type="term" value="C:membrane"/>
    <property type="evidence" value="ECO:0007669"/>
    <property type="project" value="TreeGrafter"/>
</dbReference>
<gene>
    <name evidence="3" type="ORF">BQ2448_5896</name>
</gene>
<evidence type="ECO:0000313" key="3">
    <source>
        <dbReference type="EMBL" id="SCV67250.1"/>
    </source>
</evidence>
<reference evidence="4" key="1">
    <citation type="submission" date="2016-09" db="EMBL/GenBank/DDBJ databases">
        <authorList>
            <person name="Jeantristanb JTB J.-T."/>
            <person name="Ricardo R."/>
        </authorList>
    </citation>
    <scope>NUCLEOTIDE SEQUENCE [LARGE SCALE GENOMIC DNA]</scope>
</reference>
<evidence type="ECO:0000256" key="2">
    <source>
        <dbReference type="SAM" id="MobiDB-lite"/>
    </source>
</evidence>
<dbReference type="Proteomes" id="UP000198372">
    <property type="component" value="Unassembled WGS sequence"/>
</dbReference>
<feature type="compositionally biased region" description="Low complexity" evidence="2">
    <location>
        <begin position="244"/>
        <end position="270"/>
    </location>
</feature>
<evidence type="ECO:0000313" key="4">
    <source>
        <dbReference type="Proteomes" id="UP000198372"/>
    </source>
</evidence>